<gene>
    <name evidence="2" type="ORF">PHPALM_29261</name>
</gene>
<dbReference type="GO" id="GO:0003676">
    <property type="term" value="F:nucleic acid binding"/>
    <property type="evidence" value="ECO:0007669"/>
    <property type="project" value="InterPro"/>
</dbReference>
<dbReference type="SUPFAM" id="SSF53098">
    <property type="entry name" value="Ribonuclease H-like"/>
    <property type="match status" value="1"/>
</dbReference>
<proteinExistence type="predicted"/>
<dbReference type="GO" id="GO:0015074">
    <property type="term" value="P:DNA integration"/>
    <property type="evidence" value="ECO:0007669"/>
    <property type="project" value="InterPro"/>
</dbReference>
<dbReference type="EMBL" id="NCKW01015841">
    <property type="protein sequence ID" value="POM61690.1"/>
    <property type="molecule type" value="Genomic_DNA"/>
</dbReference>
<accession>A0A2P4X821</accession>
<keyword evidence="3" id="KW-1185">Reference proteome</keyword>
<evidence type="ECO:0000313" key="2">
    <source>
        <dbReference type="EMBL" id="POM61690.1"/>
    </source>
</evidence>
<dbReference type="InterPro" id="IPR001584">
    <property type="entry name" value="Integrase_cat-core"/>
</dbReference>
<evidence type="ECO:0000259" key="1">
    <source>
        <dbReference type="PROSITE" id="PS50994"/>
    </source>
</evidence>
<dbReference type="PANTHER" id="PTHR37984:SF15">
    <property type="entry name" value="INTEGRASE CATALYTIC DOMAIN-CONTAINING PROTEIN"/>
    <property type="match status" value="1"/>
</dbReference>
<dbReference type="InterPro" id="IPR012337">
    <property type="entry name" value="RNaseH-like_sf"/>
</dbReference>
<dbReference type="InterPro" id="IPR050951">
    <property type="entry name" value="Retrovirus_Pol_polyprotein"/>
</dbReference>
<dbReference type="PANTHER" id="PTHR37984">
    <property type="entry name" value="PROTEIN CBG26694"/>
    <property type="match status" value="1"/>
</dbReference>
<protein>
    <submittedName>
        <fullName evidence="2">Gag-pol fusion protein</fullName>
    </submittedName>
</protein>
<dbReference type="Proteomes" id="UP000237271">
    <property type="component" value="Unassembled WGS sequence"/>
</dbReference>
<name>A0A2P4X821_9STRA</name>
<organism evidence="2 3">
    <name type="scientific">Phytophthora palmivora</name>
    <dbReference type="NCBI Taxonomy" id="4796"/>
    <lineage>
        <taxon>Eukaryota</taxon>
        <taxon>Sar</taxon>
        <taxon>Stramenopiles</taxon>
        <taxon>Oomycota</taxon>
        <taxon>Peronosporomycetes</taxon>
        <taxon>Peronosporales</taxon>
        <taxon>Peronosporaceae</taxon>
        <taxon>Phytophthora</taxon>
    </lineage>
</organism>
<reference evidence="2 3" key="1">
    <citation type="journal article" date="2017" name="Genome Biol. Evol.">
        <title>Phytophthora megakarya and P. palmivora, closely related causal agents of cacao black pod rot, underwent increases in genome sizes and gene numbers by different mechanisms.</title>
        <authorList>
            <person name="Ali S.S."/>
            <person name="Shao J."/>
            <person name="Lary D.J."/>
            <person name="Kronmiller B."/>
            <person name="Shen D."/>
            <person name="Strem M.D."/>
            <person name="Amoako-Attah I."/>
            <person name="Akrofi A.Y."/>
            <person name="Begoude B.A."/>
            <person name="Ten Hoopen G.M."/>
            <person name="Coulibaly K."/>
            <person name="Kebe B.I."/>
            <person name="Melnick R.L."/>
            <person name="Guiltinan M.J."/>
            <person name="Tyler B.M."/>
            <person name="Meinhardt L.W."/>
            <person name="Bailey B.A."/>
        </authorList>
    </citation>
    <scope>NUCLEOTIDE SEQUENCE [LARGE SCALE GENOMIC DNA]</scope>
    <source>
        <strain evidence="3">sbr112.9</strain>
    </source>
</reference>
<feature type="domain" description="Integrase catalytic" evidence="1">
    <location>
        <begin position="24"/>
        <end position="131"/>
    </location>
</feature>
<dbReference type="Gene3D" id="3.30.420.10">
    <property type="entry name" value="Ribonuclease H-like superfamily/Ribonuclease H"/>
    <property type="match status" value="1"/>
</dbReference>
<dbReference type="OrthoDB" id="115643at2759"/>
<comment type="caution">
    <text evidence="2">The sequence shown here is derived from an EMBL/GenBank/DDBJ whole genome shotgun (WGS) entry which is preliminary data.</text>
</comment>
<dbReference type="PROSITE" id="PS50994">
    <property type="entry name" value="INTEGRASE"/>
    <property type="match status" value="1"/>
</dbReference>
<evidence type="ECO:0000313" key="3">
    <source>
        <dbReference type="Proteomes" id="UP000237271"/>
    </source>
</evidence>
<sequence length="176" mass="19989">MLTNMFGSVLLVEVCYRPFKNGLMQKMPLHELSGHFALFVVVAVDPLVTTPQWNKFIQCSQTTSQVSFVETMLNEVVSRHGVPERLLSDQGSNFISDLARSLYETLGIKKVSGAAYHPQTQGLVERFNGTLIGMLKMRHNLYLSRVLFAYRTCYHETLDDSACMAVTPCFVWTWPF</sequence>
<dbReference type="InterPro" id="IPR036397">
    <property type="entry name" value="RNaseH_sf"/>
</dbReference>
<dbReference type="AlphaFoldDB" id="A0A2P4X821"/>